<reference evidence="1 2" key="1">
    <citation type="journal article" date="2019" name="J Genomics">
        <title>The Draft Genome of a Hydrogen-producing Cyanobacterium, Arthrospira platensis NIES-46.</title>
        <authorList>
            <person name="Suzuki S."/>
            <person name="Yamaguchi H."/>
            <person name="Kawachi M."/>
        </authorList>
    </citation>
    <scope>NUCLEOTIDE SEQUENCE [LARGE SCALE GENOMIC DNA]</scope>
    <source>
        <strain evidence="1 2">NIES-46</strain>
    </source>
</reference>
<organism evidence="1 2">
    <name type="scientific">Limnospira platensis NIES-46</name>
    <dbReference type="NCBI Taxonomy" id="1236695"/>
    <lineage>
        <taxon>Bacteria</taxon>
        <taxon>Bacillati</taxon>
        <taxon>Cyanobacteriota</taxon>
        <taxon>Cyanophyceae</taxon>
        <taxon>Oscillatoriophycideae</taxon>
        <taxon>Oscillatoriales</taxon>
        <taxon>Sirenicapillariaceae</taxon>
        <taxon>Limnospira</taxon>
    </lineage>
</organism>
<protein>
    <submittedName>
        <fullName evidence="1">Uncharacterized protein</fullName>
    </submittedName>
</protein>
<dbReference type="EMBL" id="BIMW01000114">
    <property type="protein sequence ID" value="GCE94946.1"/>
    <property type="molecule type" value="Genomic_DNA"/>
</dbReference>
<name>A0A5M3TAW5_LIMPL</name>
<accession>A0A5M3TAW5</accession>
<evidence type="ECO:0000313" key="2">
    <source>
        <dbReference type="Proteomes" id="UP000326169"/>
    </source>
</evidence>
<sequence>MLLGKSLEFVPVGNLVVMTRWAIRFREEVSGVFFSLQPEIDSVPAEMEKLTGFGFGHTV</sequence>
<proteinExistence type="predicted"/>
<comment type="caution">
    <text evidence="1">The sequence shown here is derived from an EMBL/GenBank/DDBJ whole genome shotgun (WGS) entry which is preliminary data.</text>
</comment>
<keyword evidence="2" id="KW-1185">Reference proteome</keyword>
<dbReference type="Proteomes" id="UP000326169">
    <property type="component" value="Unassembled WGS sequence"/>
</dbReference>
<gene>
    <name evidence="1" type="ORF">NIES46_30060</name>
</gene>
<evidence type="ECO:0000313" key="1">
    <source>
        <dbReference type="EMBL" id="GCE94946.1"/>
    </source>
</evidence>